<dbReference type="SUPFAM" id="SSF52540">
    <property type="entry name" value="P-loop containing nucleoside triphosphate hydrolases"/>
    <property type="match status" value="1"/>
</dbReference>
<proteinExistence type="predicted"/>
<protein>
    <submittedName>
        <fullName evidence="2">Part of AAA domain-containing protein</fullName>
    </submittedName>
</protein>
<dbReference type="PANTHER" id="PTHR10887">
    <property type="entry name" value="DNA2/NAM7 HELICASE FAMILY"/>
    <property type="match status" value="1"/>
</dbReference>
<dbReference type="GO" id="GO:0004386">
    <property type="term" value="F:helicase activity"/>
    <property type="evidence" value="ECO:0007669"/>
    <property type="project" value="InterPro"/>
</dbReference>
<gene>
    <name evidence="2" type="ORF">SAMN02745123_02854</name>
</gene>
<dbReference type="STRING" id="1121421.SAMN02745123_02854"/>
<dbReference type="Proteomes" id="UP000183997">
    <property type="component" value="Unassembled WGS sequence"/>
</dbReference>
<dbReference type="AlphaFoldDB" id="A0A1M6UP71"/>
<organism evidence="2 3">
    <name type="scientific">Desulforamulus aeronauticus DSM 10349</name>
    <dbReference type="NCBI Taxonomy" id="1121421"/>
    <lineage>
        <taxon>Bacteria</taxon>
        <taxon>Bacillati</taxon>
        <taxon>Bacillota</taxon>
        <taxon>Clostridia</taxon>
        <taxon>Eubacteriales</taxon>
        <taxon>Peptococcaceae</taxon>
        <taxon>Desulforamulus</taxon>
    </lineage>
</organism>
<sequence length="246" mass="27717">MVLVKGEDKTEEISNIDYDLKKEKVKITYRRASISYPYNQNDVVIINKPKVIKLDGQAVYVDGIPVYEPRLILDFGERIRIIQYNGKFCTVRPQSFLLVKDGAVNQGAQQILTYLRDISQYTSDNPEEEAFLKQEMEQLTFVHPESVLGRYLNRQSIETRTPDSNSIIFPFRFNLSQKAALENALTSSISIIEGPPGTGKTQTILNLIANLVAVQGKSVAVVSNNNEAVNAYGPTVLLLKQKRLYT</sequence>
<reference evidence="3" key="1">
    <citation type="submission" date="2016-11" db="EMBL/GenBank/DDBJ databases">
        <authorList>
            <person name="Varghese N."/>
            <person name="Submissions S."/>
        </authorList>
    </citation>
    <scope>NUCLEOTIDE SEQUENCE [LARGE SCALE GENOMIC DNA]</scope>
    <source>
        <strain evidence="3">DSM 10349</strain>
    </source>
</reference>
<dbReference type="InterPro" id="IPR041677">
    <property type="entry name" value="DNA2/NAM7_AAA_11"/>
</dbReference>
<dbReference type="InterPro" id="IPR027417">
    <property type="entry name" value="P-loop_NTPase"/>
</dbReference>
<dbReference type="EMBL" id="FRAR01000021">
    <property type="protein sequence ID" value="SHK70976.1"/>
    <property type="molecule type" value="Genomic_DNA"/>
</dbReference>
<dbReference type="InterPro" id="IPR045055">
    <property type="entry name" value="DNA2/NAM7-like"/>
</dbReference>
<evidence type="ECO:0000259" key="1">
    <source>
        <dbReference type="Pfam" id="PF13086"/>
    </source>
</evidence>
<evidence type="ECO:0000313" key="2">
    <source>
        <dbReference type="EMBL" id="SHK70976.1"/>
    </source>
</evidence>
<name>A0A1M6UP71_9FIRM</name>
<evidence type="ECO:0000313" key="3">
    <source>
        <dbReference type="Proteomes" id="UP000183997"/>
    </source>
</evidence>
<dbReference type="RefSeq" id="WP_072915628.1">
    <property type="nucleotide sequence ID" value="NZ_FRAR01000021.1"/>
</dbReference>
<keyword evidence="3" id="KW-1185">Reference proteome</keyword>
<dbReference type="Gene3D" id="3.40.50.300">
    <property type="entry name" value="P-loop containing nucleotide triphosphate hydrolases"/>
    <property type="match status" value="1"/>
</dbReference>
<dbReference type="Pfam" id="PF13086">
    <property type="entry name" value="AAA_11"/>
    <property type="match status" value="1"/>
</dbReference>
<accession>A0A1M6UP71</accession>
<feature type="domain" description="DNA2/NAM7 helicase helicase" evidence="1">
    <location>
        <begin position="173"/>
        <end position="230"/>
    </location>
</feature>